<proteinExistence type="predicted"/>
<dbReference type="AlphaFoldDB" id="A0AAD1S2J3"/>
<accession>A0AAD1S2J3</accession>
<evidence type="ECO:0000313" key="2">
    <source>
        <dbReference type="EMBL" id="CAH2283768.1"/>
    </source>
</evidence>
<gene>
    <name evidence="2" type="ORF">PECUL_23A011411</name>
</gene>
<keyword evidence="3" id="KW-1185">Reference proteome</keyword>
<name>A0AAD1S2J3_PELCU</name>
<protein>
    <submittedName>
        <fullName evidence="2">Uncharacterized protein</fullName>
    </submittedName>
</protein>
<evidence type="ECO:0000313" key="3">
    <source>
        <dbReference type="Proteomes" id="UP001295444"/>
    </source>
</evidence>
<dbReference type="EMBL" id="OW240915">
    <property type="protein sequence ID" value="CAH2283768.1"/>
    <property type="molecule type" value="Genomic_DNA"/>
</dbReference>
<evidence type="ECO:0000256" key="1">
    <source>
        <dbReference type="SAM" id="MobiDB-lite"/>
    </source>
</evidence>
<dbReference type="Proteomes" id="UP001295444">
    <property type="component" value="Chromosome 04"/>
</dbReference>
<reference evidence="2" key="1">
    <citation type="submission" date="2022-03" db="EMBL/GenBank/DDBJ databases">
        <authorList>
            <person name="Alioto T."/>
            <person name="Alioto T."/>
            <person name="Gomez Garrido J."/>
        </authorList>
    </citation>
    <scope>NUCLEOTIDE SEQUENCE</scope>
</reference>
<organism evidence="2 3">
    <name type="scientific">Pelobates cultripes</name>
    <name type="common">Western spadefoot toad</name>
    <dbReference type="NCBI Taxonomy" id="61616"/>
    <lineage>
        <taxon>Eukaryota</taxon>
        <taxon>Metazoa</taxon>
        <taxon>Chordata</taxon>
        <taxon>Craniata</taxon>
        <taxon>Vertebrata</taxon>
        <taxon>Euteleostomi</taxon>
        <taxon>Amphibia</taxon>
        <taxon>Batrachia</taxon>
        <taxon>Anura</taxon>
        <taxon>Pelobatoidea</taxon>
        <taxon>Pelobatidae</taxon>
        <taxon>Pelobates</taxon>
    </lineage>
</organism>
<sequence>MGRHSQKPNAAAECRDISSMLQKPLQKSVHSKQAPTETPHATHLDATGGSAEVGATHDPQPCQTPAPEPYDGIAPTTEIELKVLLADIHKLWATDLKLINADIQAVRGRVNKSEKDILETCSDMTTIEATR</sequence>
<feature type="region of interest" description="Disordered" evidence="1">
    <location>
        <begin position="1"/>
        <end position="73"/>
    </location>
</feature>